<proteinExistence type="predicted"/>
<reference evidence="1 2" key="1">
    <citation type="journal article" date="2022" name="Nat. Plants">
        <title>Genomes of leafy and leafless Platanthera orchids illuminate the evolution of mycoheterotrophy.</title>
        <authorList>
            <person name="Li M.H."/>
            <person name="Liu K.W."/>
            <person name="Li Z."/>
            <person name="Lu H.C."/>
            <person name="Ye Q.L."/>
            <person name="Zhang D."/>
            <person name="Wang J.Y."/>
            <person name="Li Y.F."/>
            <person name="Zhong Z.M."/>
            <person name="Liu X."/>
            <person name="Yu X."/>
            <person name="Liu D.K."/>
            <person name="Tu X.D."/>
            <person name="Liu B."/>
            <person name="Hao Y."/>
            <person name="Liao X.Y."/>
            <person name="Jiang Y.T."/>
            <person name="Sun W.H."/>
            <person name="Chen J."/>
            <person name="Chen Y.Q."/>
            <person name="Ai Y."/>
            <person name="Zhai J.W."/>
            <person name="Wu S.S."/>
            <person name="Zhou Z."/>
            <person name="Hsiao Y.Y."/>
            <person name="Wu W.L."/>
            <person name="Chen Y.Y."/>
            <person name="Lin Y.F."/>
            <person name="Hsu J.L."/>
            <person name="Li C.Y."/>
            <person name="Wang Z.W."/>
            <person name="Zhao X."/>
            <person name="Zhong W.Y."/>
            <person name="Ma X.K."/>
            <person name="Ma L."/>
            <person name="Huang J."/>
            <person name="Chen G.Z."/>
            <person name="Huang M.Z."/>
            <person name="Huang L."/>
            <person name="Peng D.H."/>
            <person name="Luo Y.B."/>
            <person name="Zou S.Q."/>
            <person name="Chen S.P."/>
            <person name="Lan S."/>
            <person name="Tsai W.C."/>
            <person name="Van de Peer Y."/>
            <person name="Liu Z.J."/>
        </authorList>
    </citation>
    <scope>NUCLEOTIDE SEQUENCE [LARGE SCALE GENOMIC DNA]</scope>
    <source>
        <strain evidence="1">Lor287</strain>
    </source>
</reference>
<comment type="caution">
    <text evidence="1">The sequence shown here is derived from an EMBL/GenBank/DDBJ whole genome shotgun (WGS) entry which is preliminary data.</text>
</comment>
<gene>
    <name evidence="1" type="ORF">KSP39_PZI004678</name>
</gene>
<name>A0AAP0BWE7_9ASPA</name>
<evidence type="ECO:0008006" key="3">
    <source>
        <dbReference type="Google" id="ProtNLM"/>
    </source>
</evidence>
<evidence type="ECO:0000313" key="2">
    <source>
        <dbReference type="Proteomes" id="UP001418222"/>
    </source>
</evidence>
<keyword evidence="2" id="KW-1185">Reference proteome</keyword>
<accession>A0AAP0BWE7</accession>
<sequence>MEKALDYADSLDDCRTTNGYCLYFGGPLVTWRSKKQTVLEGSLRMLSIVRWPFSFMNSLGWRQIPQETHKVAGWTDTLKNLGPDVQIGDQRWNRRRENEGGGCPRR</sequence>
<evidence type="ECO:0000313" key="1">
    <source>
        <dbReference type="EMBL" id="KAK8951289.1"/>
    </source>
</evidence>
<dbReference type="Proteomes" id="UP001418222">
    <property type="component" value="Unassembled WGS sequence"/>
</dbReference>
<dbReference type="AlphaFoldDB" id="A0AAP0BWE7"/>
<protein>
    <recommendedName>
        <fullName evidence="3">Mitochondrial protein</fullName>
    </recommendedName>
</protein>
<organism evidence="1 2">
    <name type="scientific">Platanthera zijinensis</name>
    <dbReference type="NCBI Taxonomy" id="2320716"/>
    <lineage>
        <taxon>Eukaryota</taxon>
        <taxon>Viridiplantae</taxon>
        <taxon>Streptophyta</taxon>
        <taxon>Embryophyta</taxon>
        <taxon>Tracheophyta</taxon>
        <taxon>Spermatophyta</taxon>
        <taxon>Magnoliopsida</taxon>
        <taxon>Liliopsida</taxon>
        <taxon>Asparagales</taxon>
        <taxon>Orchidaceae</taxon>
        <taxon>Orchidoideae</taxon>
        <taxon>Orchideae</taxon>
        <taxon>Orchidinae</taxon>
        <taxon>Platanthera</taxon>
    </lineage>
</organism>
<dbReference type="EMBL" id="JBBWWQ010000003">
    <property type="protein sequence ID" value="KAK8951289.1"/>
    <property type="molecule type" value="Genomic_DNA"/>
</dbReference>